<organism evidence="2 3">
    <name type="scientific">Streptomyces tsukubensis (strain DSM 42081 / NBRC 108919 / NRRL 18488 / 9993)</name>
    <dbReference type="NCBI Taxonomy" id="1114943"/>
    <lineage>
        <taxon>Bacteria</taxon>
        <taxon>Bacillati</taxon>
        <taxon>Actinomycetota</taxon>
        <taxon>Actinomycetes</taxon>
        <taxon>Kitasatosporales</taxon>
        <taxon>Streptomycetaceae</taxon>
        <taxon>Streptomyces</taxon>
    </lineage>
</organism>
<evidence type="ECO:0000256" key="1">
    <source>
        <dbReference type="SAM" id="MobiDB-lite"/>
    </source>
</evidence>
<protein>
    <submittedName>
        <fullName evidence="2">Uncharacterized protein</fullName>
    </submittedName>
</protein>
<evidence type="ECO:0000313" key="2">
    <source>
        <dbReference type="EMBL" id="QKM70796.1"/>
    </source>
</evidence>
<dbReference type="Proteomes" id="UP000005940">
    <property type="component" value="Chromosome"/>
</dbReference>
<keyword evidence="3" id="KW-1185">Reference proteome</keyword>
<dbReference type="EMBL" id="CP029159">
    <property type="protein sequence ID" value="QKM70796.1"/>
    <property type="molecule type" value="Genomic_DNA"/>
</dbReference>
<sequence length="95" mass="10133">MGRSWRRRPPAVDRFSPDAPGRASHSSHHRTRTAPPDPHRATGRHAPHGSRLTAHGSRLTAHGSRLTAHGSRLTAHGSRRPCPGAAPAPADRAGK</sequence>
<feature type="region of interest" description="Disordered" evidence="1">
    <location>
        <begin position="1"/>
        <end position="95"/>
    </location>
</feature>
<reference evidence="2 3" key="1">
    <citation type="journal article" date="2012" name="J. Bacteriol.">
        <title>Draft genome of Streptomyces tsukubaensis NRRL 18488, the producer of the clinically important immunosuppressant tacrolimus (FK506).</title>
        <authorList>
            <person name="Barreiro C."/>
            <person name="Prieto C."/>
            <person name="Sola-Landa A."/>
            <person name="Solera E."/>
            <person name="Martinez-Castro M."/>
            <person name="Perez-Redondo R."/>
            <person name="Garcia-Estrada C."/>
            <person name="Aparicio J.F."/>
            <person name="Fernandez-Martinez L.T."/>
            <person name="Santos-Aberturas J."/>
            <person name="Salehi-Najafabadi Z."/>
            <person name="Rodriguez-Garcia A."/>
            <person name="Tauch A."/>
            <person name="Martin J.F."/>
        </authorList>
    </citation>
    <scope>NUCLEOTIDE SEQUENCE [LARGE SCALE GENOMIC DNA]</scope>
    <source>
        <strain evidence="3">DSM 42081 / NBRC 108919 / NRRL 18488 / 9993</strain>
    </source>
</reference>
<dbReference type="AlphaFoldDB" id="A0A7G3UKG0"/>
<gene>
    <name evidence="2" type="ORF">STSU_030380</name>
</gene>
<proteinExistence type="predicted"/>
<feature type="compositionally biased region" description="Low complexity" evidence="1">
    <location>
        <begin position="80"/>
        <end position="95"/>
    </location>
</feature>
<accession>A0A7G3UKG0</accession>
<name>A0A7G3UKG0_STRT9</name>
<evidence type="ECO:0000313" key="3">
    <source>
        <dbReference type="Proteomes" id="UP000005940"/>
    </source>
</evidence>